<accession>A0A5N6R075</accession>
<evidence type="ECO:0000313" key="3">
    <source>
        <dbReference type="Proteomes" id="UP000327013"/>
    </source>
</evidence>
<protein>
    <recommendedName>
        <fullName evidence="1">NOA1/YqeH-like C-terminal domain-containing protein</fullName>
    </recommendedName>
</protein>
<dbReference type="EMBL" id="CM017323">
    <property type="protein sequence ID" value="KAE8022372.1"/>
    <property type="molecule type" value="Genomic_DNA"/>
</dbReference>
<dbReference type="InterPro" id="IPR044229">
    <property type="entry name" value="NOA1"/>
</dbReference>
<dbReference type="PANTHER" id="PTHR47569:SF2">
    <property type="entry name" value="NO-ASSOCIATED PROTEIN 1, CHLOROPLASTIC_MITOCHONDRIAL"/>
    <property type="match status" value="1"/>
</dbReference>
<evidence type="ECO:0000259" key="1">
    <source>
        <dbReference type="Pfam" id="PF21516"/>
    </source>
</evidence>
<dbReference type="Pfam" id="PF21516">
    <property type="entry name" value="YqeH-like_C"/>
    <property type="match status" value="1"/>
</dbReference>
<proteinExistence type="predicted"/>
<sequence length="262" mass="29181">MMAQKDPAAAAAQKYKPIQFAVPGTTLGPIQINAFLGGGKIYDALGVHLHHRQAAVVHSDDLPALAPQSQLRGQSGLVALDNGTASKVKSNGLNGFLIFWGGLVRIDIFKVLLETCLTFYGPKALQIHMPTDKADEFYQLIEKKELGVLLVPPTRKERTDDWRGLEIERQLHISFKDVERPACDVAISGLGWICVEPVSKSIKISDPNLEETARELHLTVHVPKPVEIFVRPPLPVAKAGAEWYQYRELTEKEEEARPKRYF</sequence>
<dbReference type="InterPro" id="IPR048422">
    <property type="entry name" value="NOA1/YqeH-like_C"/>
</dbReference>
<keyword evidence="3" id="KW-1185">Reference proteome</keyword>
<gene>
    <name evidence="2" type="ORF">FH972_008175</name>
</gene>
<evidence type="ECO:0000313" key="2">
    <source>
        <dbReference type="EMBL" id="KAE8022372.1"/>
    </source>
</evidence>
<dbReference type="Proteomes" id="UP000327013">
    <property type="component" value="Chromosome 3"/>
</dbReference>
<dbReference type="OrthoDB" id="1696305at2759"/>
<name>A0A5N6R075_9ROSI</name>
<dbReference type="AlphaFoldDB" id="A0A5N6R075"/>
<reference evidence="2 3" key="1">
    <citation type="submission" date="2019-06" db="EMBL/GenBank/DDBJ databases">
        <title>A chromosomal-level reference genome of Carpinus fangiana (Coryloideae, Betulaceae).</title>
        <authorList>
            <person name="Yang X."/>
            <person name="Wang Z."/>
            <person name="Zhang L."/>
            <person name="Hao G."/>
            <person name="Liu J."/>
            <person name="Yang Y."/>
        </authorList>
    </citation>
    <scope>NUCLEOTIDE SEQUENCE [LARGE SCALE GENOMIC DNA]</scope>
    <source>
        <strain evidence="2">Cfa_2016G</strain>
        <tissue evidence="2">Leaf</tissue>
    </source>
</reference>
<dbReference type="GO" id="GO:0003924">
    <property type="term" value="F:GTPase activity"/>
    <property type="evidence" value="ECO:0007669"/>
    <property type="project" value="InterPro"/>
</dbReference>
<feature type="domain" description="NOA1/YqeH-like C-terminal" evidence="1">
    <location>
        <begin position="115"/>
        <end position="207"/>
    </location>
</feature>
<dbReference type="PANTHER" id="PTHR47569">
    <property type="entry name" value="NO-ASSOCIATED PROTEIN 1, CHLOROPLASTIC/MITOCHONDRIAL"/>
    <property type="match status" value="1"/>
</dbReference>
<organism evidence="2 3">
    <name type="scientific">Carpinus fangiana</name>
    <dbReference type="NCBI Taxonomy" id="176857"/>
    <lineage>
        <taxon>Eukaryota</taxon>
        <taxon>Viridiplantae</taxon>
        <taxon>Streptophyta</taxon>
        <taxon>Embryophyta</taxon>
        <taxon>Tracheophyta</taxon>
        <taxon>Spermatophyta</taxon>
        <taxon>Magnoliopsida</taxon>
        <taxon>eudicotyledons</taxon>
        <taxon>Gunneridae</taxon>
        <taxon>Pentapetalae</taxon>
        <taxon>rosids</taxon>
        <taxon>fabids</taxon>
        <taxon>Fagales</taxon>
        <taxon>Betulaceae</taxon>
        <taxon>Carpinus</taxon>
    </lineage>
</organism>